<feature type="compositionally biased region" description="Polar residues" evidence="5">
    <location>
        <begin position="600"/>
        <end position="616"/>
    </location>
</feature>
<evidence type="ECO:0000259" key="7">
    <source>
        <dbReference type="PROSITE" id="PS50261"/>
    </source>
</evidence>
<dbReference type="PROSITE" id="PS50261">
    <property type="entry name" value="G_PROTEIN_RECEP_F2_4"/>
    <property type="match status" value="1"/>
</dbReference>
<organism evidence="8 9">
    <name type="scientific">Allacma fusca</name>
    <dbReference type="NCBI Taxonomy" id="39272"/>
    <lineage>
        <taxon>Eukaryota</taxon>
        <taxon>Metazoa</taxon>
        <taxon>Ecdysozoa</taxon>
        <taxon>Arthropoda</taxon>
        <taxon>Hexapoda</taxon>
        <taxon>Collembola</taxon>
        <taxon>Symphypleona</taxon>
        <taxon>Sminthuridae</taxon>
        <taxon>Allacma</taxon>
    </lineage>
</organism>
<evidence type="ECO:0000256" key="6">
    <source>
        <dbReference type="SAM" id="Phobius"/>
    </source>
</evidence>
<feature type="transmembrane region" description="Helical" evidence="6">
    <location>
        <begin position="476"/>
        <end position="498"/>
    </location>
</feature>
<dbReference type="OrthoDB" id="6134459at2759"/>
<feature type="compositionally biased region" description="Basic and acidic residues" evidence="5">
    <location>
        <begin position="617"/>
        <end position="634"/>
    </location>
</feature>
<keyword evidence="3 6" id="KW-1133">Transmembrane helix</keyword>
<name>A0A8J2NND9_9HEXA</name>
<evidence type="ECO:0000256" key="5">
    <source>
        <dbReference type="SAM" id="MobiDB-lite"/>
    </source>
</evidence>
<feature type="transmembrane region" description="Helical" evidence="6">
    <location>
        <begin position="389"/>
        <end position="410"/>
    </location>
</feature>
<gene>
    <name evidence="8" type="ORF">AFUS01_LOCUS5546</name>
</gene>
<dbReference type="Proteomes" id="UP000708208">
    <property type="component" value="Unassembled WGS sequence"/>
</dbReference>
<dbReference type="InterPro" id="IPR052808">
    <property type="entry name" value="GPCR_Mth-like"/>
</dbReference>
<comment type="caution">
    <text evidence="8">The sequence shown here is derived from an EMBL/GenBank/DDBJ whole genome shotgun (WGS) entry which is preliminary data.</text>
</comment>
<feature type="transmembrane region" description="Helical" evidence="6">
    <location>
        <begin position="422"/>
        <end position="443"/>
    </location>
</feature>
<dbReference type="GO" id="GO:0004930">
    <property type="term" value="F:G protein-coupled receptor activity"/>
    <property type="evidence" value="ECO:0007669"/>
    <property type="project" value="InterPro"/>
</dbReference>
<protein>
    <recommendedName>
        <fullName evidence="7">G-protein coupled receptors family 2 profile 2 domain-containing protein</fullName>
    </recommendedName>
</protein>
<evidence type="ECO:0000313" key="8">
    <source>
        <dbReference type="EMBL" id="CAG7716013.1"/>
    </source>
</evidence>
<evidence type="ECO:0000313" key="9">
    <source>
        <dbReference type="Proteomes" id="UP000708208"/>
    </source>
</evidence>
<dbReference type="GO" id="GO:0016020">
    <property type="term" value="C:membrane"/>
    <property type="evidence" value="ECO:0007669"/>
    <property type="project" value="UniProtKB-SubCell"/>
</dbReference>
<feature type="transmembrane region" description="Helical" evidence="6">
    <location>
        <begin position="551"/>
        <end position="573"/>
    </location>
</feature>
<comment type="subcellular location">
    <subcellularLocation>
        <location evidence="1">Membrane</location>
        <topology evidence="1">Multi-pass membrane protein</topology>
    </subcellularLocation>
</comment>
<keyword evidence="2 6" id="KW-0812">Transmembrane</keyword>
<dbReference type="EMBL" id="CAJVCH010035337">
    <property type="protein sequence ID" value="CAG7716013.1"/>
    <property type="molecule type" value="Genomic_DNA"/>
</dbReference>
<feature type="transmembrane region" description="Helical" evidence="6">
    <location>
        <begin position="349"/>
        <end position="369"/>
    </location>
</feature>
<evidence type="ECO:0000256" key="3">
    <source>
        <dbReference type="ARBA" id="ARBA00022989"/>
    </source>
</evidence>
<dbReference type="Pfam" id="PF00002">
    <property type="entry name" value="7tm_2"/>
    <property type="match status" value="1"/>
</dbReference>
<dbReference type="AlphaFoldDB" id="A0A8J2NND9"/>
<dbReference type="InterPro" id="IPR000832">
    <property type="entry name" value="GPCR_2_secretin-like"/>
</dbReference>
<feature type="compositionally biased region" description="Basic residues" evidence="5">
    <location>
        <begin position="589"/>
        <end position="598"/>
    </location>
</feature>
<dbReference type="InterPro" id="IPR017981">
    <property type="entry name" value="GPCR_2-like_7TM"/>
</dbReference>
<dbReference type="PANTHER" id="PTHR46953">
    <property type="entry name" value="G-PROTEIN COUPLED RECEPTOR MTH-LIKE 1-RELATED"/>
    <property type="match status" value="1"/>
</dbReference>
<feature type="transmembrane region" description="Helical" evidence="6">
    <location>
        <begin position="304"/>
        <end position="329"/>
    </location>
</feature>
<keyword evidence="4 6" id="KW-0472">Membrane</keyword>
<reference evidence="8" key="1">
    <citation type="submission" date="2021-06" db="EMBL/GenBank/DDBJ databases">
        <authorList>
            <person name="Hodson N. C."/>
            <person name="Mongue J. A."/>
            <person name="Jaron S. K."/>
        </authorList>
    </citation>
    <scope>NUCLEOTIDE SEQUENCE</scope>
</reference>
<dbReference type="PANTHER" id="PTHR46953:SF1">
    <property type="entry name" value="G-PROTEIN COUPLED RECEPTOR MTH-LIKE 1-RELATED"/>
    <property type="match status" value="1"/>
</dbReference>
<feature type="region of interest" description="Disordered" evidence="5">
    <location>
        <begin position="588"/>
        <end position="634"/>
    </location>
</feature>
<feature type="transmembrane region" description="Helical" evidence="6">
    <location>
        <begin position="518"/>
        <end position="539"/>
    </location>
</feature>
<dbReference type="GO" id="GO:0007166">
    <property type="term" value="P:cell surface receptor signaling pathway"/>
    <property type="evidence" value="ECO:0007669"/>
    <property type="project" value="InterPro"/>
</dbReference>
<proteinExistence type="predicted"/>
<evidence type="ECO:0000256" key="4">
    <source>
        <dbReference type="ARBA" id="ARBA00023136"/>
    </source>
</evidence>
<keyword evidence="9" id="KW-1185">Reference proteome</keyword>
<evidence type="ECO:0000256" key="2">
    <source>
        <dbReference type="ARBA" id="ARBA00022692"/>
    </source>
</evidence>
<sequence>MDLTSAAAALWFLNNFFKGPLGGGNITMQWCGVPEVLMMPPVSSTFTIFEEKQNYSVKFIPGTITCPLDVASSELTMNISRPIRTKRPFHESEFSASGYFRAGDHYYPHEGFCITNWTSETVTVRVCGNYEESYDEGVSLQWSFPECGIDNPCLPKCCPMNKLWTLSTDIENHTKPCQDRFDNSKAFSPTVYDMTSKKPSKKRPIHYFRNRLPCGTFFVHEGHNVHGIYEALQSCFRFREDGKLLIRSEYFIWVEVPVENYCMDGVQMNGSLGNLQNEEFLGEEKHFGIYMCEPTQKHEWESPYYSIVYGTALIFSSVFLLLTFLVYGVLWKEQKIQGWITMSHSATMFLMYCSLAANHFLDVLVGFGLETERSSSCIFSGIITHYFFLSNFCWLTVICFSLFWTFRCINVSNPRATHIGQYILYATFGWGLPFVFVLMSVIMDLKYSYEPCNMVVVPEYGLNTCTLSVGAAGPYMYYPVAFLLTLNLIFFSVTSYKLYEYNRSTTMARENLNKTKQLFQLITKLFFVMGFTWILEFVSWFQSGPGVEKTWYWAIIDIVNILQGVAIFSIYVCKKKVVRSLRNSINSRKSSRTSHKSGRSFGTSRETDTFSTSTSGSEHRKNVELKSMRRNQEQ</sequence>
<feature type="domain" description="G-protein coupled receptors family 2 profile 2" evidence="7">
    <location>
        <begin position="305"/>
        <end position="575"/>
    </location>
</feature>
<accession>A0A8J2NND9</accession>
<evidence type="ECO:0000256" key="1">
    <source>
        <dbReference type="ARBA" id="ARBA00004141"/>
    </source>
</evidence>
<dbReference type="CDD" id="cd15039">
    <property type="entry name" value="7tmB3_Methuselah-like"/>
    <property type="match status" value="1"/>
</dbReference>